<dbReference type="PANTHER" id="PTHR30411">
    <property type="entry name" value="CYTOPLASMIC PROTEIN"/>
    <property type="match status" value="1"/>
</dbReference>
<dbReference type="Proteomes" id="UP000185557">
    <property type="component" value="Unassembled WGS sequence"/>
</dbReference>
<dbReference type="OrthoDB" id="9809296at2"/>
<feature type="domain" description="YbaK/aminoacyl-tRNA synthetase-associated" evidence="5">
    <location>
        <begin position="30"/>
        <end position="144"/>
    </location>
</feature>
<evidence type="ECO:0000313" key="7">
    <source>
        <dbReference type="Proteomes" id="UP000185557"/>
    </source>
</evidence>
<name>A0A1U7J8E7_9CYAN</name>
<dbReference type="InterPro" id="IPR004369">
    <property type="entry name" value="Prolyl-tRNA_editing_YbaK/EbsC"/>
</dbReference>
<accession>A0A1U7J8E7</accession>
<dbReference type="NCBIfam" id="TIGR00011">
    <property type="entry name" value="YbaK_EbsC"/>
    <property type="match status" value="1"/>
</dbReference>
<dbReference type="GO" id="GO:0006412">
    <property type="term" value="P:translation"/>
    <property type="evidence" value="ECO:0007669"/>
    <property type="project" value="UniProtKB-KW"/>
</dbReference>
<evidence type="ECO:0000256" key="2">
    <source>
        <dbReference type="ARBA" id="ARBA00022917"/>
    </source>
</evidence>
<keyword evidence="3 4" id="KW-0456">Lyase</keyword>
<dbReference type="Gene3D" id="3.90.960.10">
    <property type="entry name" value="YbaK/aminoacyl-tRNA synthetase-associated domain"/>
    <property type="match status" value="1"/>
</dbReference>
<organism evidence="6 7">
    <name type="scientific">Phormidium tenue NIES-30</name>
    <dbReference type="NCBI Taxonomy" id="549789"/>
    <lineage>
        <taxon>Bacteria</taxon>
        <taxon>Bacillati</taxon>
        <taxon>Cyanobacteriota</taxon>
        <taxon>Cyanophyceae</taxon>
        <taxon>Oscillatoriophycideae</taxon>
        <taxon>Oscillatoriales</taxon>
        <taxon>Oscillatoriaceae</taxon>
        <taxon>Phormidium</taxon>
    </lineage>
</organism>
<evidence type="ECO:0000259" key="5">
    <source>
        <dbReference type="Pfam" id="PF04073"/>
    </source>
</evidence>
<dbReference type="Pfam" id="PF04073">
    <property type="entry name" value="tRNA_edit"/>
    <property type="match status" value="1"/>
</dbReference>
<dbReference type="GO" id="GO:0016829">
    <property type="term" value="F:lyase activity"/>
    <property type="evidence" value="ECO:0007669"/>
    <property type="project" value="UniProtKB-KW"/>
</dbReference>
<comment type="caution">
    <text evidence="6">The sequence shown here is derived from an EMBL/GenBank/DDBJ whole genome shotgun (WGS) entry which is preliminary data.</text>
</comment>
<gene>
    <name evidence="6" type="ORF">NIES30_06575</name>
</gene>
<keyword evidence="2 4" id="KW-0648">Protein biosynthesis</keyword>
<dbReference type="PIRSF" id="PIRSF006181">
    <property type="entry name" value="EbsC_YbaK"/>
    <property type="match status" value="1"/>
</dbReference>
<evidence type="ECO:0000256" key="4">
    <source>
        <dbReference type="PIRNR" id="PIRNR006181"/>
    </source>
</evidence>
<dbReference type="RefSeq" id="WP_073607612.1">
    <property type="nucleotide sequence ID" value="NZ_MRCG01000003.1"/>
</dbReference>
<dbReference type="CDD" id="cd00002">
    <property type="entry name" value="YbaK_deacylase"/>
    <property type="match status" value="1"/>
</dbReference>
<dbReference type="AlphaFoldDB" id="A0A1U7J8E7"/>
<evidence type="ECO:0000313" key="6">
    <source>
        <dbReference type="EMBL" id="OKH49505.1"/>
    </source>
</evidence>
<dbReference type="EMBL" id="MRCG01000003">
    <property type="protein sequence ID" value="OKH49505.1"/>
    <property type="molecule type" value="Genomic_DNA"/>
</dbReference>
<evidence type="ECO:0000256" key="1">
    <source>
        <dbReference type="ARBA" id="ARBA00009798"/>
    </source>
</evidence>
<keyword evidence="7" id="KW-1185">Reference proteome</keyword>
<comment type="similarity">
    <text evidence="1 4">Belongs to the prolyl-tRNA editing family. YbaK/EbsC subfamily.</text>
</comment>
<proteinExistence type="inferred from homology"/>
<dbReference type="InterPro" id="IPR036754">
    <property type="entry name" value="YbaK/aa-tRNA-synt-asso_dom_sf"/>
</dbReference>
<dbReference type="STRING" id="549789.NIES30_06575"/>
<dbReference type="InterPro" id="IPR007214">
    <property type="entry name" value="YbaK/aa-tRNA-synth-assoc-dom"/>
</dbReference>
<dbReference type="EC" id="4.2.-.-" evidence="4"/>
<reference evidence="6 7" key="1">
    <citation type="submission" date="2016-11" db="EMBL/GenBank/DDBJ databases">
        <title>Draft Genome Sequences of Nine Cyanobacterial Strains from Diverse Habitats.</title>
        <authorList>
            <person name="Zhu T."/>
            <person name="Hou S."/>
            <person name="Lu X."/>
            <person name="Hess W.R."/>
        </authorList>
    </citation>
    <scope>NUCLEOTIDE SEQUENCE [LARGE SCALE GENOMIC DNA]</scope>
    <source>
        <strain evidence="6 7">NIES-30</strain>
    </source>
</reference>
<protein>
    <recommendedName>
        <fullName evidence="4">Cys-tRNA(Pro)/Cys-tRNA(Cys) deacylase</fullName>
        <ecNumber evidence="4">4.2.-.-</ecNumber>
    </recommendedName>
</protein>
<dbReference type="PANTHER" id="PTHR30411:SF0">
    <property type="entry name" value="CYS-TRNA(PRO)_CYS-TRNA(CYS) DEACYLASE YBAK"/>
    <property type="match status" value="1"/>
</dbReference>
<dbReference type="GO" id="GO:0002161">
    <property type="term" value="F:aminoacyl-tRNA deacylase activity"/>
    <property type="evidence" value="ECO:0007669"/>
    <property type="project" value="InterPro"/>
</dbReference>
<sequence>MSKTNAARILDRLKLPYQILEYEVDPDDLAAESTAEKLGLPPEQVFKTLVAKGDRTGICLAVIPGSAQLDLKALAVLAGDRKTDTVPLKDVQPLTGYIRGGVTALGTKKAYPVYVDESILTFETVAVSAGKRGLMLWLAPNDYLTATQGTLGALVKKTTP</sequence>
<evidence type="ECO:0000256" key="3">
    <source>
        <dbReference type="ARBA" id="ARBA00023239"/>
    </source>
</evidence>
<dbReference type="SUPFAM" id="SSF55826">
    <property type="entry name" value="YbaK/ProRS associated domain"/>
    <property type="match status" value="1"/>
</dbReference>